<dbReference type="GO" id="GO:0007264">
    <property type="term" value="P:small GTPase-mediated signal transduction"/>
    <property type="evidence" value="ECO:0007669"/>
    <property type="project" value="TreeGrafter"/>
</dbReference>
<feature type="compositionally biased region" description="Basic and acidic residues" evidence="1">
    <location>
        <begin position="396"/>
        <end position="406"/>
    </location>
</feature>
<sequence>AKTPAVEKENPTEQAAETVLDVSLETAYVSYSINTLAGLQTEGIFRLSGSTRELITLANLFKDPNTSPKRAEFPSFNIHSITTFIKKYLMQLPEPVIPRRFQRKIELAFESDCDYKAKLESIVDIGMSMPDAHNHLLRYIIDLLISIMALQEKNKMNPEALAVVFAPTLSFKSSMRDNESSSSEDSDLLTGALLQHNAKWIKIWRFVLENSHQLMHAWQEKLFTTRQAAEALRMAHTIQQRRISRAPSIRTTSGAPNLLLKQSNAPIIGLSHENVLVNPIAGNNVNRSPSKHSRDEKSYRQSSLARRQRMSSALAALVDANQLGHQCTNPDLVSRERTLPVLPHAQDTPVITAAVKVARLTSTISARRKLSVRMDRNGTLRKSKTNVSKPLPAIPHTEEPVADKEPTRKRKVRRFLLFAFF</sequence>
<feature type="non-terminal residue" evidence="3">
    <location>
        <position position="1"/>
    </location>
</feature>
<dbReference type="InterPro" id="IPR008936">
    <property type="entry name" value="Rho_GTPase_activation_prot"/>
</dbReference>
<dbReference type="Gene3D" id="1.10.555.10">
    <property type="entry name" value="Rho GTPase activation protein"/>
    <property type="match status" value="1"/>
</dbReference>
<dbReference type="InterPro" id="IPR000198">
    <property type="entry name" value="RhoGAP_dom"/>
</dbReference>
<dbReference type="Proteomes" id="UP000242875">
    <property type="component" value="Unassembled WGS sequence"/>
</dbReference>
<dbReference type="PANTHER" id="PTHR45808">
    <property type="entry name" value="RHO GTPASE-ACTIVATING PROTEIN 68F"/>
    <property type="match status" value="1"/>
</dbReference>
<reference evidence="3 4" key="1">
    <citation type="journal article" date="2017" name="Mycologia">
        <title>Bifiguratus adelaidae, gen. et sp. nov., a new member of Mucoromycotina in endophytic and soil-dwelling habitats.</title>
        <authorList>
            <person name="Torres-Cruz T.J."/>
            <person name="Billingsley Tobias T.L."/>
            <person name="Almatruk M."/>
            <person name="Hesse C."/>
            <person name="Kuske C.R."/>
            <person name="Desiro A."/>
            <person name="Benucci G.M."/>
            <person name="Bonito G."/>
            <person name="Stajich J.E."/>
            <person name="Dunlap C."/>
            <person name="Arnold A.E."/>
            <person name="Porras-Alfaro A."/>
        </authorList>
    </citation>
    <scope>NUCLEOTIDE SEQUENCE [LARGE SCALE GENOMIC DNA]</scope>
    <source>
        <strain evidence="3 4">AZ0501</strain>
    </source>
</reference>
<proteinExistence type="predicted"/>
<feature type="region of interest" description="Disordered" evidence="1">
    <location>
        <begin position="382"/>
        <end position="406"/>
    </location>
</feature>
<name>A0A261Y516_9FUNG</name>
<evidence type="ECO:0000313" key="3">
    <source>
        <dbReference type="EMBL" id="OZJ05730.1"/>
    </source>
</evidence>
<dbReference type="PROSITE" id="PS50238">
    <property type="entry name" value="RHOGAP"/>
    <property type="match status" value="1"/>
</dbReference>
<keyword evidence="4" id="KW-1185">Reference proteome</keyword>
<dbReference type="GO" id="GO:0005737">
    <property type="term" value="C:cytoplasm"/>
    <property type="evidence" value="ECO:0007669"/>
    <property type="project" value="TreeGrafter"/>
</dbReference>
<dbReference type="CDD" id="cd00159">
    <property type="entry name" value="RhoGAP"/>
    <property type="match status" value="1"/>
</dbReference>
<feature type="domain" description="Rho-GAP" evidence="2">
    <location>
        <begin position="14"/>
        <end position="201"/>
    </location>
</feature>
<dbReference type="SMART" id="SM00324">
    <property type="entry name" value="RhoGAP"/>
    <property type="match status" value="1"/>
</dbReference>
<evidence type="ECO:0000313" key="4">
    <source>
        <dbReference type="Proteomes" id="UP000242875"/>
    </source>
</evidence>
<dbReference type="EMBL" id="MVBO01000010">
    <property type="protein sequence ID" value="OZJ05730.1"/>
    <property type="molecule type" value="Genomic_DNA"/>
</dbReference>
<accession>A0A261Y516</accession>
<dbReference type="Pfam" id="PF00620">
    <property type="entry name" value="RhoGAP"/>
    <property type="match status" value="1"/>
</dbReference>
<feature type="region of interest" description="Disordered" evidence="1">
    <location>
        <begin position="281"/>
        <end position="306"/>
    </location>
</feature>
<comment type="caution">
    <text evidence="3">The sequence shown here is derived from an EMBL/GenBank/DDBJ whole genome shotgun (WGS) entry which is preliminary data.</text>
</comment>
<dbReference type="PANTHER" id="PTHR45808:SF2">
    <property type="entry name" value="RHO GTPASE-ACTIVATING PROTEIN 68F"/>
    <property type="match status" value="1"/>
</dbReference>
<dbReference type="OrthoDB" id="79452at2759"/>
<protein>
    <recommendedName>
        <fullName evidence="2">Rho-GAP domain-containing protein</fullName>
    </recommendedName>
</protein>
<dbReference type="GO" id="GO:0005096">
    <property type="term" value="F:GTPase activator activity"/>
    <property type="evidence" value="ECO:0007669"/>
    <property type="project" value="TreeGrafter"/>
</dbReference>
<gene>
    <name evidence="3" type="ORF">BZG36_01339</name>
</gene>
<evidence type="ECO:0000256" key="1">
    <source>
        <dbReference type="SAM" id="MobiDB-lite"/>
    </source>
</evidence>
<dbReference type="SUPFAM" id="SSF48350">
    <property type="entry name" value="GTPase activation domain, GAP"/>
    <property type="match status" value="1"/>
</dbReference>
<evidence type="ECO:0000259" key="2">
    <source>
        <dbReference type="PROSITE" id="PS50238"/>
    </source>
</evidence>
<dbReference type="AlphaFoldDB" id="A0A261Y516"/>
<organism evidence="3 4">
    <name type="scientific">Bifiguratus adelaidae</name>
    <dbReference type="NCBI Taxonomy" id="1938954"/>
    <lineage>
        <taxon>Eukaryota</taxon>
        <taxon>Fungi</taxon>
        <taxon>Fungi incertae sedis</taxon>
        <taxon>Mucoromycota</taxon>
        <taxon>Mucoromycotina</taxon>
        <taxon>Endogonomycetes</taxon>
        <taxon>Endogonales</taxon>
        <taxon>Endogonales incertae sedis</taxon>
        <taxon>Bifiguratus</taxon>
    </lineage>
</organism>